<evidence type="ECO:0000259" key="1">
    <source>
        <dbReference type="Pfam" id="PF18478"/>
    </source>
</evidence>
<evidence type="ECO:0000313" key="3">
    <source>
        <dbReference type="Proteomes" id="UP001163156"/>
    </source>
</evidence>
<dbReference type="RefSeq" id="WP_264808750.1">
    <property type="nucleotide sequence ID" value="NZ_CP110226.1"/>
</dbReference>
<dbReference type="EMBL" id="CP110226">
    <property type="protein sequence ID" value="UZD22295.1"/>
    <property type="molecule type" value="Genomic_DNA"/>
</dbReference>
<organism evidence="2 3">
    <name type="scientific">Algoriphagus halophytocola</name>
    <dbReference type="NCBI Taxonomy" id="2991499"/>
    <lineage>
        <taxon>Bacteria</taxon>
        <taxon>Pseudomonadati</taxon>
        <taxon>Bacteroidota</taxon>
        <taxon>Cytophagia</taxon>
        <taxon>Cytophagales</taxon>
        <taxon>Cyclobacteriaceae</taxon>
        <taxon>Algoriphagus</taxon>
    </lineage>
</organism>
<dbReference type="Proteomes" id="UP001163156">
    <property type="component" value="Chromosome"/>
</dbReference>
<feature type="domain" description="VapC45 PIN like" evidence="1">
    <location>
        <begin position="1"/>
        <end position="69"/>
    </location>
</feature>
<dbReference type="Pfam" id="PF18478">
    <property type="entry name" value="PIN_10"/>
    <property type="match status" value="1"/>
</dbReference>
<protein>
    <recommendedName>
        <fullName evidence="1">VapC45 PIN like domain-containing protein</fullName>
    </recommendedName>
</protein>
<gene>
    <name evidence="2" type="ORF">OM944_16740</name>
</gene>
<evidence type="ECO:0000313" key="2">
    <source>
        <dbReference type="EMBL" id="UZD22295.1"/>
    </source>
</evidence>
<dbReference type="InterPro" id="IPR041375">
    <property type="entry name" value="VapC45_PIN-like"/>
</dbReference>
<reference evidence="2" key="1">
    <citation type="submission" date="2022-10" db="EMBL/GenBank/DDBJ databases">
        <title>Algoriphagus sp. a novel bacteria isolate from halophytes salicornia europaea.</title>
        <authorList>
            <person name="Peng Y."/>
            <person name="Jiang L."/>
            <person name="Lee J."/>
        </authorList>
    </citation>
    <scope>NUCLEOTIDE SEQUENCE</scope>
    <source>
        <strain evidence="2">TR-M5</strain>
    </source>
</reference>
<sequence length="70" mass="7837">MIIFTDENIPPHLAPGFQLIQGPESLKTGIPLEVQHLPDHFGYGSKDVDWIPEIGRLKACVITRDTNLSR</sequence>
<accession>A0ABY6MER8</accession>
<name>A0ABY6MER8_9BACT</name>
<proteinExistence type="predicted"/>
<keyword evidence="3" id="KW-1185">Reference proteome</keyword>